<dbReference type="InterPro" id="IPR036388">
    <property type="entry name" value="WH-like_DNA-bd_sf"/>
</dbReference>
<organism evidence="5 6">
    <name type="scientific">Jonquetella anthropi DSM 22815</name>
    <dbReference type="NCBI Taxonomy" id="885272"/>
    <lineage>
        <taxon>Bacteria</taxon>
        <taxon>Thermotogati</taxon>
        <taxon>Synergistota</taxon>
        <taxon>Synergistia</taxon>
        <taxon>Synergistales</taxon>
        <taxon>Dethiosulfovibrionaceae</taxon>
        <taxon>Jonquetella</taxon>
    </lineage>
</organism>
<dbReference type="Pfam" id="PF09339">
    <property type="entry name" value="HTH_IclR"/>
    <property type="match status" value="1"/>
</dbReference>
<keyword evidence="6" id="KW-1185">Reference proteome</keyword>
<keyword evidence="2" id="KW-0238">DNA-binding</keyword>
<dbReference type="PANTHER" id="PTHR30136">
    <property type="entry name" value="HELIX-TURN-HELIX TRANSCRIPTIONAL REGULATOR, ICLR FAMILY"/>
    <property type="match status" value="1"/>
</dbReference>
<dbReference type="SUPFAM" id="SSF55781">
    <property type="entry name" value="GAF domain-like"/>
    <property type="match status" value="1"/>
</dbReference>
<dbReference type="Pfam" id="PF01614">
    <property type="entry name" value="IclR_C"/>
    <property type="match status" value="1"/>
</dbReference>
<reference evidence="5 6" key="1">
    <citation type="submission" date="2011-11" db="EMBL/GenBank/DDBJ databases">
        <title>The Noncontiguous Finished genome of Jonquetella anthropi DSM 22815.</title>
        <authorList>
            <consortium name="US DOE Joint Genome Institute (JGI-PGF)"/>
            <person name="Lucas S."/>
            <person name="Copeland A."/>
            <person name="Lapidus A."/>
            <person name="Glavina del Rio T."/>
            <person name="Dalin E."/>
            <person name="Tice H."/>
            <person name="Bruce D."/>
            <person name="Goodwin L."/>
            <person name="Pitluck S."/>
            <person name="Peters L."/>
            <person name="Mikhailova N."/>
            <person name="Held B."/>
            <person name="Kyrpides N."/>
            <person name="Mavromatis K."/>
            <person name="Ivanova N."/>
            <person name="Markowitz V."/>
            <person name="Cheng J.-F."/>
            <person name="Hugenholtz P."/>
            <person name="Woyke T."/>
            <person name="Wu D."/>
            <person name="Gronow S."/>
            <person name="Wellnitz S."/>
            <person name="Brambilla E."/>
            <person name="Klenk H.-P."/>
            <person name="Eisen J.A."/>
        </authorList>
    </citation>
    <scope>NUCLEOTIDE SEQUENCE [LARGE SCALE GENOMIC DNA]</scope>
    <source>
        <strain evidence="5 6">DSM 22815</strain>
    </source>
</reference>
<dbReference type="SUPFAM" id="SSF46785">
    <property type="entry name" value="Winged helix' DNA-binding domain"/>
    <property type="match status" value="1"/>
</dbReference>
<dbReference type="AlphaFoldDB" id="H0UKF7"/>
<dbReference type="InterPro" id="IPR014757">
    <property type="entry name" value="Tscrpt_reg_IclR_C"/>
</dbReference>
<sequence length="263" mass="28659">MMKLMGQAVLFMEVERVDKDERLDAAAKVVVLMEALTRGKGRLTVRDLEAQTAVPRSSVGRLLLSLSSAGWVVRDANDRFCPSLRFLLLGRSGNISDVLAQRVAGPMRELALATGKTALLSLLDGDRGLCVHTEEPEMAVKFVAHPGMTVPLHAGATGKILLSWAPESVREKVFRASPVRPDGRQASESALRNDVQTIRRQGWAFSQEEWIAHAADLSVPVFDQSGEFVAQLGLAGLAGTFSDRFDELLQKLLATSRVISQNL</sequence>
<evidence type="ECO:0000256" key="3">
    <source>
        <dbReference type="ARBA" id="ARBA00023163"/>
    </source>
</evidence>
<dbReference type="STRING" id="885272.JonanDRAFT_0787"/>
<dbReference type="HOGENOM" id="CLU_062618_4_3_0"/>
<feature type="domain" description="IclR-ED" evidence="4">
    <location>
        <begin position="85"/>
        <end position="263"/>
    </location>
</feature>
<dbReference type="Proteomes" id="UP000003806">
    <property type="component" value="Chromosome"/>
</dbReference>
<dbReference type="GO" id="GO:0003677">
    <property type="term" value="F:DNA binding"/>
    <property type="evidence" value="ECO:0007669"/>
    <property type="project" value="UniProtKB-KW"/>
</dbReference>
<dbReference type="Gene3D" id="1.10.10.10">
    <property type="entry name" value="Winged helix-like DNA-binding domain superfamily/Winged helix DNA-binding domain"/>
    <property type="match status" value="1"/>
</dbReference>
<evidence type="ECO:0000256" key="1">
    <source>
        <dbReference type="ARBA" id="ARBA00023015"/>
    </source>
</evidence>
<dbReference type="OrthoDB" id="6057486at2"/>
<dbReference type="EMBL" id="CM001376">
    <property type="protein sequence ID" value="EHM13166.1"/>
    <property type="molecule type" value="Genomic_DNA"/>
</dbReference>
<evidence type="ECO:0000256" key="2">
    <source>
        <dbReference type="ARBA" id="ARBA00023125"/>
    </source>
</evidence>
<evidence type="ECO:0000259" key="4">
    <source>
        <dbReference type="PROSITE" id="PS51078"/>
    </source>
</evidence>
<dbReference type="InterPro" id="IPR036390">
    <property type="entry name" value="WH_DNA-bd_sf"/>
</dbReference>
<name>H0UKF7_9BACT</name>
<dbReference type="InterPro" id="IPR029016">
    <property type="entry name" value="GAF-like_dom_sf"/>
</dbReference>
<dbReference type="Gene3D" id="3.30.450.40">
    <property type="match status" value="1"/>
</dbReference>
<gene>
    <name evidence="5" type="ORF">JonanDRAFT_0787</name>
</gene>
<proteinExistence type="predicted"/>
<dbReference type="GO" id="GO:0003700">
    <property type="term" value="F:DNA-binding transcription factor activity"/>
    <property type="evidence" value="ECO:0007669"/>
    <property type="project" value="TreeGrafter"/>
</dbReference>
<evidence type="ECO:0000313" key="6">
    <source>
        <dbReference type="Proteomes" id="UP000003806"/>
    </source>
</evidence>
<dbReference type="GO" id="GO:0045892">
    <property type="term" value="P:negative regulation of DNA-templated transcription"/>
    <property type="evidence" value="ECO:0007669"/>
    <property type="project" value="TreeGrafter"/>
</dbReference>
<accession>H0UKF7</accession>
<dbReference type="PANTHER" id="PTHR30136:SF35">
    <property type="entry name" value="HTH-TYPE TRANSCRIPTIONAL REGULATOR RV1719"/>
    <property type="match status" value="1"/>
</dbReference>
<evidence type="ECO:0000313" key="5">
    <source>
        <dbReference type="EMBL" id="EHM13166.1"/>
    </source>
</evidence>
<dbReference type="InterPro" id="IPR050707">
    <property type="entry name" value="HTH_MetabolicPath_Reg"/>
</dbReference>
<dbReference type="InterPro" id="IPR005471">
    <property type="entry name" value="Tscrpt_reg_IclR_N"/>
</dbReference>
<keyword evidence="1" id="KW-0805">Transcription regulation</keyword>
<keyword evidence="3" id="KW-0804">Transcription</keyword>
<protein>
    <submittedName>
        <fullName evidence="5">Transcriptional regulator</fullName>
    </submittedName>
</protein>
<dbReference type="eggNOG" id="COG1414">
    <property type="taxonomic scope" value="Bacteria"/>
</dbReference>
<dbReference type="PROSITE" id="PS51078">
    <property type="entry name" value="ICLR_ED"/>
    <property type="match status" value="1"/>
</dbReference>
<dbReference type="SMART" id="SM00346">
    <property type="entry name" value="HTH_ICLR"/>
    <property type="match status" value="1"/>
</dbReference>